<sequence>MLGNWAMYPAVVRYQWPNGVGLGVQQHSIRVCLVAKG</sequence>
<accession>A0A0A8Y3S5</accession>
<reference evidence="1" key="1">
    <citation type="submission" date="2014-09" db="EMBL/GenBank/DDBJ databases">
        <authorList>
            <person name="Magalhaes I.L.F."/>
            <person name="Oliveira U."/>
            <person name="Santos F.R."/>
            <person name="Vidigal T.H.D.A."/>
            <person name="Brescovit A.D."/>
            <person name="Santos A.J."/>
        </authorList>
    </citation>
    <scope>NUCLEOTIDE SEQUENCE</scope>
    <source>
        <tissue evidence="1">Shoot tissue taken approximately 20 cm above the soil surface</tissue>
    </source>
</reference>
<organism evidence="1">
    <name type="scientific">Arundo donax</name>
    <name type="common">Giant reed</name>
    <name type="synonym">Donax arundinaceus</name>
    <dbReference type="NCBI Taxonomy" id="35708"/>
    <lineage>
        <taxon>Eukaryota</taxon>
        <taxon>Viridiplantae</taxon>
        <taxon>Streptophyta</taxon>
        <taxon>Embryophyta</taxon>
        <taxon>Tracheophyta</taxon>
        <taxon>Spermatophyta</taxon>
        <taxon>Magnoliopsida</taxon>
        <taxon>Liliopsida</taxon>
        <taxon>Poales</taxon>
        <taxon>Poaceae</taxon>
        <taxon>PACMAD clade</taxon>
        <taxon>Arundinoideae</taxon>
        <taxon>Arundineae</taxon>
        <taxon>Arundo</taxon>
    </lineage>
</organism>
<evidence type="ECO:0000313" key="1">
    <source>
        <dbReference type="EMBL" id="JAD20499.1"/>
    </source>
</evidence>
<name>A0A0A8Y3S5_ARUDO</name>
<reference evidence="1" key="2">
    <citation type="journal article" date="2015" name="Data Brief">
        <title>Shoot transcriptome of the giant reed, Arundo donax.</title>
        <authorList>
            <person name="Barrero R.A."/>
            <person name="Guerrero F.D."/>
            <person name="Moolhuijzen P."/>
            <person name="Goolsby J.A."/>
            <person name="Tidwell J."/>
            <person name="Bellgard S.E."/>
            <person name="Bellgard M.I."/>
        </authorList>
    </citation>
    <scope>NUCLEOTIDE SEQUENCE</scope>
    <source>
        <tissue evidence="1">Shoot tissue taken approximately 20 cm above the soil surface</tissue>
    </source>
</reference>
<dbReference type="AlphaFoldDB" id="A0A0A8Y3S5"/>
<dbReference type="EMBL" id="GBRH01277396">
    <property type="protein sequence ID" value="JAD20499.1"/>
    <property type="molecule type" value="Transcribed_RNA"/>
</dbReference>
<protein>
    <submittedName>
        <fullName evidence="1">Uncharacterized protein</fullName>
    </submittedName>
</protein>
<proteinExistence type="predicted"/>